<evidence type="ECO:0000313" key="1">
    <source>
        <dbReference type="EMBL" id="MDC0722421.1"/>
    </source>
</evidence>
<evidence type="ECO:0000313" key="2">
    <source>
        <dbReference type="Proteomes" id="UP001221686"/>
    </source>
</evidence>
<sequence>MVAAVDRSLGAWGAGLRDYGTVATTAPSSTGFTLATTMGASGSPQVMPLHVGLRFGSPEAAAQAERGAKAFAATMPSSDGTGLSFSLRTDAAWLRVEAKVDPTAARGQAFMRWAGKVLADLQARGRRDDVSVATCPVGHVATDM</sequence>
<dbReference type="EMBL" id="JAQNDL010000003">
    <property type="protein sequence ID" value="MDC0722421.1"/>
    <property type="molecule type" value="Genomic_DNA"/>
</dbReference>
<reference evidence="1 2" key="1">
    <citation type="submission" date="2022-11" db="EMBL/GenBank/DDBJ databases">
        <title>Minimal conservation of predation-associated metabolite biosynthetic gene clusters underscores biosynthetic potential of Myxococcota including descriptions for ten novel species: Archangium lansinium sp. nov., Myxococcus landrumus sp. nov., Nannocystis bai.</title>
        <authorList>
            <person name="Ahearne A."/>
            <person name="Stevens C."/>
            <person name="Dowd S."/>
        </authorList>
    </citation>
    <scope>NUCLEOTIDE SEQUENCE [LARGE SCALE GENOMIC DNA]</scope>
    <source>
        <strain evidence="1 2">BB15-2</strain>
    </source>
</reference>
<protein>
    <submittedName>
        <fullName evidence="1">Uncharacterized protein</fullName>
    </submittedName>
</protein>
<name>A0ABT5E988_9BACT</name>
<organism evidence="1 2">
    <name type="scientific">Nannocystis bainbridge</name>
    <dbReference type="NCBI Taxonomy" id="2995303"/>
    <lineage>
        <taxon>Bacteria</taxon>
        <taxon>Pseudomonadati</taxon>
        <taxon>Myxococcota</taxon>
        <taxon>Polyangia</taxon>
        <taxon>Nannocystales</taxon>
        <taxon>Nannocystaceae</taxon>
        <taxon>Nannocystis</taxon>
    </lineage>
</organism>
<gene>
    <name evidence="1" type="ORF">POL25_36365</name>
</gene>
<keyword evidence="2" id="KW-1185">Reference proteome</keyword>
<dbReference type="Proteomes" id="UP001221686">
    <property type="component" value="Unassembled WGS sequence"/>
</dbReference>
<accession>A0ABT5E988</accession>
<comment type="caution">
    <text evidence="1">The sequence shown here is derived from an EMBL/GenBank/DDBJ whole genome shotgun (WGS) entry which is preliminary data.</text>
</comment>
<proteinExistence type="predicted"/>
<dbReference type="RefSeq" id="WP_272090951.1">
    <property type="nucleotide sequence ID" value="NZ_JAQNDL010000003.1"/>
</dbReference>